<dbReference type="GO" id="GO:0006261">
    <property type="term" value="P:DNA-templated DNA replication"/>
    <property type="evidence" value="ECO:0007669"/>
    <property type="project" value="TreeGrafter"/>
</dbReference>
<sequence>MIDNKKLTKDFKRLIASDRLFHAYLFFGDVQAGSDFVLSLANFFEKGIFELPAENAILQESLIISPDEKETIGIDKIRSLLHFLSQKPVLSEKRTVIVRNAENLTNEAQNAILKIAEEPPPQSLMIFIAKSEDFFLPALISRLQKIYFSFTRFKEDLMRERVDLSKTSVEKIVENNQIDQFFESLILNLRRDPVKNLNSLKETLRRLTLIKMLNVNKKLQLKTLMKYVK</sequence>
<dbReference type="PANTHER" id="PTHR11669">
    <property type="entry name" value="REPLICATION FACTOR C / DNA POLYMERASE III GAMMA-TAU SUBUNIT"/>
    <property type="match status" value="1"/>
</dbReference>
<dbReference type="SUPFAM" id="SSF52540">
    <property type="entry name" value="P-loop containing nucleoside triphosphate hydrolases"/>
    <property type="match status" value="1"/>
</dbReference>
<dbReference type="EMBL" id="LCAK01000003">
    <property type="protein sequence ID" value="KKR88791.1"/>
    <property type="molecule type" value="Genomic_DNA"/>
</dbReference>
<evidence type="ECO:0000313" key="1">
    <source>
        <dbReference type="EMBL" id="KKR88791.1"/>
    </source>
</evidence>
<proteinExistence type="predicted"/>
<dbReference type="AlphaFoldDB" id="A0A0G0UMQ3"/>
<dbReference type="PANTHER" id="PTHR11669:SF8">
    <property type="entry name" value="DNA POLYMERASE III SUBUNIT DELTA"/>
    <property type="match status" value="1"/>
</dbReference>
<dbReference type="InterPro" id="IPR050238">
    <property type="entry name" value="DNA_Rep/Repair_Clamp_Loader"/>
</dbReference>
<dbReference type="Proteomes" id="UP000033918">
    <property type="component" value="Unassembled WGS sequence"/>
</dbReference>
<reference evidence="1 2" key="1">
    <citation type="journal article" date="2015" name="Nature">
        <title>rRNA introns, odd ribosomes, and small enigmatic genomes across a large radiation of phyla.</title>
        <authorList>
            <person name="Brown C.T."/>
            <person name="Hug L.A."/>
            <person name="Thomas B.C."/>
            <person name="Sharon I."/>
            <person name="Castelle C.J."/>
            <person name="Singh A."/>
            <person name="Wilkins M.J."/>
            <person name="Williams K.H."/>
            <person name="Banfield J.F."/>
        </authorList>
    </citation>
    <scope>NUCLEOTIDE SEQUENCE [LARGE SCALE GENOMIC DNA]</scope>
</reference>
<accession>A0A0G0UMQ3</accession>
<name>A0A0G0UMQ3_9BACT</name>
<evidence type="ECO:0000313" key="2">
    <source>
        <dbReference type="Proteomes" id="UP000033918"/>
    </source>
</evidence>
<dbReference type="Gene3D" id="3.40.50.300">
    <property type="entry name" value="P-loop containing nucleotide triphosphate hydrolases"/>
    <property type="match status" value="1"/>
</dbReference>
<comment type="caution">
    <text evidence="1">The sequence shown here is derived from an EMBL/GenBank/DDBJ whole genome shotgun (WGS) entry which is preliminary data.</text>
</comment>
<dbReference type="InterPro" id="IPR027417">
    <property type="entry name" value="P-loop_NTPase"/>
</dbReference>
<organism evidence="1 2">
    <name type="scientific">Candidatus Wolfebacteria bacterium GW2011_GWB1_41_12</name>
    <dbReference type="NCBI Taxonomy" id="1619006"/>
    <lineage>
        <taxon>Bacteria</taxon>
        <taxon>Candidatus Wolfeibacteriota</taxon>
    </lineage>
</organism>
<protein>
    <submittedName>
        <fullName evidence="1">Polymerase III, delta prime subunit protein</fullName>
    </submittedName>
</protein>
<gene>
    <name evidence="1" type="ORF">UU38_C0003G0042</name>
</gene>
<dbReference type="Pfam" id="PF13177">
    <property type="entry name" value="DNA_pol3_delta2"/>
    <property type="match status" value="1"/>
</dbReference>